<evidence type="ECO:0000313" key="3">
    <source>
        <dbReference type="Proteomes" id="UP000008366"/>
    </source>
</evidence>
<dbReference type="STRING" id="1184609.KILIM_039_00610"/>
<dbReference type="InterPro" id="IPR021458">
    <property type="entry name" value="Rv0495c"/>
</dbReference>
<dbReference type="EMBL" id="BAHD01000039">
    <property type="protein sequence ID" value="GAB96486.1"/>
    <property type="molecule type" value="Genomic_DNA"/>
</dbReference>
<dbReference type="Proteomes" id="UP000008366">
    <property type="component" value="Unassembled WGS sequence"/>
</dbReference>
<organism evidence="2 3">
    <name type="scientific">Kineosphaera limosa NBRC 100340</name>
    <dbReference type="NCBI Taxonomy" id="1184609"/>
    <lineage>
        <taxon>Bacteria</taxon>
        <taxon>Bacillati</taxon>
        <taxon>Actinomycetota</taxon>
        <taxon>Actinomycetes</taxon>
        <taxon>Micrococcales</taxon>
        <taxon>Dermatophilaceae</taxon>
        <taxon>Kineosphaera</taxon>
    </lineage>
</organism>
<reference evidence="2 3" key="1">
    <citation type="submission" date="2012-08" db="EMBL/GenBank/DDBJ databases">
        <title>Whole genome shotgun sequence of Kineosphaera limosa NBRC 100340.</title>
        <authorList>
            <person name="Yoshida I."/>
            <person name="Isaki S."/>
            <person name="Hosoyama A."/>
            <person name="Tsuchikane K."/>
            <person name="Katsumata H."/>
            <person name="Ando Y."/>
            <person name="Ohji S."/>
            <person name="Hamada M."/>
            <person name="Tamura T."/>
            <person name="Yamazoe A."/>
            <person name="Yamazaki S."/>
            <person name="Fujita N."/>
        </authorList>
    </citation>
    <scope>NUCLEOTIDE SEQUENCE [LARGE SCALE GENOMIC DNA]</scope>
    <source>
        <strain evidence="2 3">NBRC 100340</strain>
    </source>
</reference>
<evidence type="ECO:0000313" key="2">
    <source>
        <dbReference type="EMBL" id="GAB96486.1"/>
    </source>
</evidence>
<name>K6WRN4_9MICO</name>
<proteinExistence type="inferred from homology"/>
<dbReference type="eggNOG" id="ENOG502Z8QX">
    <property type="taxonomic scope" value="Bacteria"/>
</dbReference>
<dbReference type="Pfam" id="PF11307">
    <property type="entry name" value="DUF3109"/>
    <property type="match status" value="1"/>
</dbReference>
<protein>
    <recommendedName>
        <fullName evidence="4">DUF3109 family protein</fullName>
    </recommendedName>
</protein>
<comment type="similarity">
    <text evidence="1">Belongs to the Rv0495c family.</text>
</comment>
<gene>
    <name evidence="2" type="ORF">KILIM_039_00610</name>
</gene>
<sequence>MEFTDPAEPAQRLRVDLTWLTSGYACIFGDGCRGLRAQAPDDGCCALGAHFCDDDDLQRVRGIVDRLTPSTWQFADRAPSTAGDAVEGAAGDGTAAADAQRPWWTDLEEGETKTAVVDGACVLLNRAGFAGGSGCALHGLALADDVAPLQYKPDVCWQLPIYRDYRTVELPDDTSYLEITIGEYERGRWGPGGHDFDWYCTASAQAHEHVEPLFRSHEAELTELVGAAAYAELVRRCEAHLAATHALAATPGGRRLLPLFVHPATLVANAFVADEQYNATDADDED</sequence>
<accession>K6WRN4</accession>
<evidence type="ECO:0008006" key="4">
    <source>
        <dbReference type="Google" id="ProtNLM"/>
    </source>
</evidence>
<dbReference type="AlphaFoldDB" id="K6WRN4"/>
<evidence type="ECO:0000256" key="1">
    <source>
        <dbReference type="ARBA" id="ARBA00093770"/>
    </source>
</evidence>
<comment type="caution">
    <text evidence="2">The sequence shown here is derived from an EMBL/GenBank/DDBJ whole genome shotgun (WGS) entry which is preliminary data.</text>
</comment>
<keyword evidence="3" id="KW-1185">Reference proteome</keyword>